<proteinExistence type="predicted"/>
<evidence type="ECO:0000313" key="2">
    <source>
        <dbReference type="Proteomes" id="UP000811545"/>
    </source>
</evidence>
<sequence>MWCRRPPKRTDAQKLRNIFLEVTKIRTKDDCDRFLSLVHEWEERYGQNIAKKLEKGRVFSDIKRARSILLKALPNMFHHLSYPQIPSSTNWIGGILF</sequence>
<reference evidence="1 2" key="1">
    <citation type="journal article" date="2021" name="bioRxiv">
        <title>Unique metabolic strategies in Hadean analogues reveal hints for primordial physiology.</title>
        <authorList>
            <person name="Nobu M.K."/>
            <person name="Nakai R."/>
            <person name="Tamazawa S."/>
            <person name="Mori H."/>
            <person name="Toyoda A."/>
            <person name="Ijiri A."/>
            <person name="Suzuki S."/>
            <person name="Kurokawa K."/>
            <person name="Kamagata Y."/>
            <person name="Tamaki H."/>
        </authorList>
    </citation>
    <scope>NUCLEOTIDE SEQUENCE [LARGE SCALE GENOMIC DNA]</scope>
    <source>
        <strain evidence="1">BS525</strain>
    </source>
</reference>
<dbReference type="AlphaFoldDB" id="A0A9E2F492"/>
<dbReference type="Proteomes" id="UP000811545">
    <property type="component" value="Unassembled WGS sequence"/>
</dbReference>
<accession>A0A9E2F492</accession>
<dbReference type="EMBL" id="QLTW01000021">
    <property type="protein sequence ID" value="MBT9144761.1"/>
    <property type="molecule type" value="Genomic_DNA"/>
</dbReference>
<comment type="caution">
    <text evidence="1">The sequence shown here is derived from an EMBL/GenBank/DDBJ whole genome shotgun (WGS) entry which is preliminary data.</text>
</comment>
<gene>
    <name evidence="1" type="ORF">DDT42_00609</name>
</gene>
<name>A0A9E2F492_PSYF1</name>
<evidence type="ECO:0000313" key="1">
    <source>
        <dbReference type="EMBL" id="MBT9144761.1"/>
    </source>
</evidence>
<organism evidence="1 2">
    <name type="scientific">Psychracetigena formicireducens</name>
    <dbReference type="NCBI Taxonomy" id="2986056"/>
    <lineage>
        <taxon>Bacteria</taxon>
        <taxon>Bacillati</taxon>
        <taxon>Candidatus Lithacetigenota</taxon>
        <taxon>Candidatus Psychracetigena</taxon>
    </lineage>
</organism>
<protein>
    <submittedName>
        <fullName evidence="1">Uncharacterized protein</fullName>
    </submittedName>
</protein>